<evidence type="ECO:0000313" key="2">
    <source>
        <dbReference type="EMBL" id="OOQ91060.1"/>
    </source>
</evidence>
<comment type="caution">
    <text evidence="2">The sequence shown here is derived from an EMBL/GenBank/DDBJ whole genome shotgun (WGS) entry which is preliminary data.</text>
</comment>
<gene>
    <name evidence="2" type="ORF">PEBR_02319</name>
</gene>
<organism evidence="2 3">
    <name type="scientific">Penicillium brasilianum</name>
    <dbReference type="NCBI Taxonomy" id="104259"/>
    <lineage>
        <taxon>Eukaryota</taxon>
        <taxon>Fungi</taxon>
        <taxon>Dikarya</taxon>
        <taxon>Ascomycota</taxon>
        <taxon>Pezizomycotina</taxon>
        <taxon>Eurotiomycetes</taxon>
        <taxon>Eurotiomycetidae</taxon>
        <taxon>Eurotiales</taxon>
        <taxon>Aspergillaceae</taxon>
        <taxon>Penicillium</taxon>
    </lineage>
</organism>
<dbReference type="EMBL" id="LJBN01000024">
    <property type="protein sequence ID" value="OOQ91060.1"/>
    <property type="molecule type" value="Genomic_DNA"/>
</dbReference>
<proteinExistence type="predicted"/>
<dbReference type="InterPro" id="IPR053178">
    <property type="entry name" value="Osmoadaptation_assoc"/>
</dbReference>
<name>A0A1S9S0K9_PENBI</name>
<dbReference type="AlphaFoldDB" id="A0A1S9S0K9"/>
<reference evidence="3" key="1">
    <citation type="submission" date="2015-09" db="EMBL/GenBank/DDBJ databases">
        <authorList>
            <person name="Fill T.P."/>
            <person name="Baretta J.F."/>
            <person name="de Almeida L.G."/>
            <person name="Rocha M."/>
            <person name="de Souza D.H."/>
            <person name="Malavazi I."/>
            <person name="Cerdeira L.T."/>
            <person name="Hong H."/>
            <person name="Samborskyy M."/>
            <person name="de Vasconcelos A.T."/>
            <person name="Leadlay P."/>
            <person name="Rodrigues-Filho E."/>
        </authorList>
    </citation>
    <scope>NUCLEOTIDE SEQUENCE [LARGE SCALE GENOMIC DNA]</scope>
    <source>
        <strain evidence="3">LaBioMMi 136</strain>
    </source>
</reference>
<evidence type="ECO:0000313" key="3">
    <source>
        <dbReference type="Proteomes" id="UP000190744"/>
    </source>
</evidence>
<feature type="region of interest" description="Disordered" evidence="1">
    <location>
        <begin position="257"/>
        <end position="277"/>
    </location>
</feature>
<dbReference type="PANTHER" id="PTHR38111:SF11">
    <property type="entry name" value="TRANSCRIPTION FACTOR DOMAIN-CONTAINING PROTEIN-RELATED"/>
    <property type="match status" value="1"/>
</dbReference>
<dbReference type="Proteomes" id="UP000190744">
    <property type="component" value="Unassembled WGS sequence"/>
</dbReference>
<evidence type="ECO:0000256" key="1">
    <source>
        <dbReference type="SAM" id="MobiDB-lite"/>
    </source>
</evidence>
<accession>A0A1S9S0K9</accession>
<sequence>MGRGLSEEEYRYCREPSEGMPLVEIINIFVEFTPLGADIESVDQFNQEACEKLLSACLAQKQSVLEWYARRKKTFGGGPLVLTDELLRCIDIEPVDVTFGKPYSFASLDDALLYVLYCMAMAMVSPMVARARSLVQSLRQGDQRVNDHTIDEEYSTMQIYADQIIRSVPFFVQEKHKLLGPHMVMFGVVTACKAYIKLGMFEKFDWCQKTLGSFGDRGFESCHNYRQDAWCHWNSGNSHTANPFRPISVRGDELMSVSPSLSSEDQPSDTSDCGKCPSSSCVEWKNIGKEAGSFMLEPSLLDDPWQEWAMCCVST</sequence>
<dbReference type="PANTHER" id="PTHR38111">
    <property type="entry name" value="ZN(2)-C6 FUNGAL-TYPE DOMAIN-CONTAINING PROTEIN-RELATED"/>
    <property type="match status" value="1"/>
</dbReference>
<protein>
    <submittedName>
        <fullName evidence="2">Uncharacterized protein</fullName>
    </submittedName>
</protein>